<dbReference type="SMART" id="SM00320">
    <property type="entry name" value="WD40"/>
    <property type="match status" value="2"/>
</dbReference>
<accession>A0A803NF86</accession>
<dbReference type="InterPro" id="IPR036322">
    <property type="entry name" value="WD40_repeat_dom_sf"/>
</dbReference>
<dbReference type="Pfam" id="PF04564">
    <property type="entry name" value="U-box"/>
    <property type="match status" value="1"/>
</dbReference>
<protein>
    <recommendedName>
        <fullName evidence="4">RING-type E3 ubiquitin transferase</fullName>
        <ecNumber evidence="4">2.3.2.27</ecNumber>
    </recommendedName>
</protein>
<evidence type="ECO:0000256" key="6">
    <source>
        <dbReference type="ARBA" id="ARBA00022692"/>
    </source>
</evidence>
<dbReference type="InterPro" id="IPR016024">
    <property type="entry name" value="ARM-type_fold"/>
</dbReference>
<evidence type="ECO:0000256" key="13">
    <source>
        <dbReference type="SAM" id="Phobius"/>
    </source>
</evidence>
<dbReference type="PRINTS" id="PR00119">
    <property type="entry name" value="CATATPASE"/>
</dbReference>
<comment type="catalytic activity">
    <reaction evidence="1">
        <text>S-ubiquitinyl-[E2 ubiquitin-conjugating enzyme]-L-cysteine + [acceptor protein]-L-lysine = [E2 ubiquitin-conjugating enzyme]-L-cysteine + N(6)-ubiquitinyl-[acceptor protein]-L-lysine.</text>
        <dbReference type="EC" id="2.3.2.27"/>
    </reaction>
</comment>
<evidence type="ECO:0000313" key="16">
    <source>
        <dbReference type="Proteomes" id="UP000596661"/>
    </source>
</evidence>
<dbReference type="Gramene" id="evm.model.01.101">
    <property type="protein sequence ID" value="cds.evm.model.01.101"/>
    <property type="gene ID" value="evm.TU.01.101"/>
</dbReference>
<feature type="transmembrane region" description="Helical" evidence="13">
    <location>
        <begin position="1406"/>
        <end position="1428"/>
    </location>
</feature>
<dbReference type="InterPro" id="IPR008250">
    <property type="entry name" value="ATPase_P-typ_transduc_dom_A_sf"/>
</dbReference>
<reference evidence="15" key="1">
    <citation type="submission" date="2018-11" db="EMBL/GenBank/DDBJ databases">
        <authorList>
            <person name="Grassa J C."/>
        </authorList>
    </citation>
    <scope>NUCLEOTIDE SEQUENCE [LARGE SCALE GENOMIC DNA]</scope>
</reference>
<dbReference type="PROSITE" id="PS00154">
    <property type="entry name" value="ATPASE_E1_E2"/>
    <property type="match status" value="1"/>
</dbReference>
<evidence type="ECO:0000256" key="12">
    <source>
        <dbReference type="SAM" id="MobiDB-lite"/>
    </source>
</evidence>
<dbReference type="GO" id="GO:0005524">
    <property type="term" value="F:ATP binding"/>
    <property type="evidence" value="ECO:0007669"/>
    <property type="project" value="InterPro"/>
</dbReference>
<dbReference type="Gene3D" id="3.30.40.10">
    <property type="entry name" value="Zinc/RING finger domain, C3HC4 (zinc finger)"/>
    <property type="match status" value="1"/>
</dbReference>
<dbReference type="SUPFAM" id="SSF50978">
    <property type="entry name" value="WD40 repeat-like"/>
    <property type="match status" value="1"/>
</dbReference>
<dbReference type="Proteomes" id="UP000596661">
    <property type="component" value="Chromosome 1"/>
</dbReference>
<dbReference type="Pfam" id="PF00400">
    <property type="entry name" value="WD40"/>
    <property type="match status" value="1"/>
</dbReference>
<dbReference type="InterPro" id="IPR055566">
    <property type="entry name" value="ARM_LIN"/>
</dbReference>
<dbReference type="OMA" id="FNKYVKC"/>
<dbReference type="Gene3D" id="2.130.10.10">
    <property type="entry name" value="YVTN repeat-like/Quinoprotein amine dehydrogenase"/>
    <property type="match status" value="1"/>
</dbReference>
<keyword evidence="5" id="KW-0808">Transferase</keyword>
<keyword evidence="6 13" id="KW-0812">Transmembrane</keyword>
<comment type="subcellular location">
    <subcellularLocation>
        <location evidence="2">Membrane</location>
    </subcellularLocation>
</comment>
<keyword evidence="10 13" id="KW-0472">Membrane</keyword>
<dbReference type="InterPro" id="IPR023299">
    <property type="entry name" value="ATPase_P-typ_cyto_dom_N"/>
</dbReference>
<dbReference type="Gene3D" id="3.40.50.1000">
    <property type="entry name" value="HAD superfamily/HAD-like"/>
    <property type="match status" value="1"/>
</dbReference>
<feature type="region of interest" description="Disordered" evidence="12">
    <location>
        <begin position="326"/>
        <end position="350"/>
    </location>
</feature>
<dbReference type="Pfam" id="PF23654">
    <property type="entry name" value="ARM_LIN_2nd"/>
    <property type="match status" value="1"/>
</dbReference>
<evidence type="ECO:0000313" key="15">
    <source>
        <dbReference type="EnsemblPlants" id="cds.evm.model.01.101"/>
    </source>
</evidence>
<keyword evidence="9 13" id="KW-1133">Transmembrane helix</keyword>
<dbReference type="CDD" id="cd16664">
    <property type="entry name" value="RING-Ubox_PUB"/>
    <property type="match status" value="1"/>
</dbReference>
<evidence type="ECO:0000256" key="9">
    <source>
        <dbReference type="ARBA" id="ARBA00022989"/>
    </source>
</evidence>
<dbReference type="InterPro" id="IPR023214">
    <property type="entry name" value="HAD_sf"/>
</dbReference>
<dbReference type="PANTHER" id="PTHR47446">
    <property type="entry name" value="RING-TYPE E3 UBIQUITIN TRANSFERASE"/>
    <property type="match status" value="1"/>
</dbReference>
<dbReference type="InterPro" id="IPR018303">
    <property type="entry name" value="ATPase_P-typ_P_site"/>
</dbReference>
<dbReference type="GO" id="GO:0046872">
    <property type="term" value="F:metal ion binding"/>
    <property type="evidence" value="ECO:0007669"/>
    <property type="project" value="UniProtKB-KW"/>
</dbReference>
<evidence type="ECO:0000256" key="7">
    <source>
        <dbReference type="ARBA" id="ARBA00022723"/>
    </source>
</evidence>
<evidence type="ECO:0000256" key="10">
    <source>
        <dbReference type="ARBA" id="ARBA00023136"/>
    </source>
</evidence>
<dbReference type="InterPro" id="IPR027256">
    <property type="entry name" value="P-typ_ATPase_IB"/>
</dbReference>
<dbReference type="InterPro" id="IPR023298">
    <property type="entry name" value="ATPase_P-typ_TM_dom_sf"/>
</dbReference>
<keyword evidence="11" id="KW-0853">WD repeat</keyword>
<dbReference type="InterPro" id="IPR001680">
    <property type="entry name" value="WD40_rpt"/>
</dbReference>
<evidence type="ECO:0000259" key="14">
    <source>
        <dbReference type="PROSITE" id="PS51698"/>
    </source>
</evidence>
<dbReference type="Pfam" id="PF00702">
    <property type="entry name" value="Hydrolase"/>
    <property type="match status" value="1"/>
</dbReference>
<evidence type="ECO:0000256" key="3">
    <source>
        <dbReference type="ARBA" id="ARBA00004906"/>
    </source>
</evidence>
<dbReference type="Gene3D" id="2.70.150.10">
    <property type="entry name" value="Calcium-transporting ATPase, cytoplasmic transduction domain A"/>
    <property type="match status" value="1"/>
</dbReference>
<dbReference type="Pfam" id="PF23628">
    <property type="entry name" value="ARM_LIN_C"/>
    <property type="match status" value="1"/>
</dbReference>
<dbReference type="GO" id="GO:0016020">
    <property type="term" value="C:membrane"/>
    <property type="evidence" value="ECO:0007669"/>
    <property type="project" value="UniProtKB-SubCell"/>
</dbReference>
<dbReference type="PROSITE" id="PS51698">
    <property type="entry name" value="U_BOX"/>
    <property type="match status" value="1"/>
</dbReference>
<feature type="domain" description="U-box" evidence="14">
    <location>
        <begin position="349"/>
        <end position="424"/>
    </location>
</feature>
<evidence type="ECO:0000256" key="8">
    <source>
        <dbReference type="ARBA" id="ARBA00022967"/>
    </source>
</evidence>
<dbReference type="SUPFAM" id="SSF81653">
    <property type="entry name" value="Calcium ATPase, transduction domain A"/>
    <property type="match status" value="1"/>
</dbReference>
<dbReference type="CDD" id="cd02079">
    <property type="entry name" value="P-type_ATPase_HM"/>
    <property type="match status" value="1"/>
</dbReference>
<dbReference type="InterPro" id="IPR056512">
    <property type="entry name" value="LIN_N"/>
</dbReference>
<dbReference type="EnsemblPlants" id="evm.model.01.101">
    <property type="protein sequence ID" value="cds.evm.model.01.101"/>
    <property type="gene ID" value="evm.TU.01.101"/>
</dbReference>
<dbReference type="EMBL" id="UZAU01000004">
    <property type="status" value="NOT_ANNOTATED_CDS"/>
    <property type="molecule type" value="Genomic_DNA"/>
</dbReference>
<organism evidence="15 16">
    <name type="scientific">Cannabis sativa</name>
    <name type="common">Hemp</name>
    <name type="synonym">Marijuana</name>
    <dbReference type="NCBI Taxonomy" id="3483"/>
    <lineage>
        <taxon>Eukaryota</taxon>
        <taxon>Viridiplantae</taxon>
        <taxon>Streptophyta</taxon>
        <taxon>Embryophyta</taxon>
        <taxon>Tracheophyta</taxon>
        <taxon>Spermatophyta</taxon>
        <taxon>Magnoliopsida</taxon>
        <taxon>eudicotyledons</taxon>
        <taxon>Gunneridae</taxon>
        <taxon>Pentapetalae</taxon>
        <taxon>rosids</taxon>
        <taxon>fabids</taxon>
        <taxon>Rosales</taxon>
        <taxon>Cannabaceae</taxon>
        <taxon>Cannabis</taxon>
    </lineage>
</organism>
<evidence type="ECO:0000256" key="1">
    <source>
        <dbReference type="ARBA" id="ARBA00000900"/>
    </source>
</evidence>
<dbReference type="InterPro" id="IPR056514">
    <property type="entry name" value="ARM_LIN_2nd"/>
</dbReference>
<dbReference type="PROSITE" id="PS50082">
    <property type="entry name" value="WD_REPEATS_2"/>
    <property type="match status" value="1"/>
</dbReference>
<sequence length="1788" mass="196901">MVGNYKKNYSMDKKEIVRLISTTVDSFIRDRLINKQERIQHKEDCLERLAAEDVSSFGDENKEEVVIRYSDQAVLANLDWGIEALEEAIATSNMETKLARLDYAEKMLHVCAMLNSDQKTAGVPNFYLSAWSHLNLAYLWKLRSNNNVTNCVLHVLEMFIVDPFFSRIDFAPELWKELFLPHMGSIFGWYCEERQRLLVMEVIPNDYSNVSFTIDLEELFNESLIGSLRPDQVEKLKKLEEVFVFSPPKTSPKPDVKSEFPSLLRLKSSRFIDSNIAISLPISNDYSISSESDGEVMEVLSQGSNQKCSQNRSFENLNNHLLKNSDENEASHSCNSLPLSEKSTPTTPRPPKDFVCPITGQIFCDPVTLETGQTYERKAIQEWLKRGNTTCPITRQPLSATTLPKTNYVLKRLINSWKEGLPREFLSPRDTSLASTPRGGGAFDELVNQRNRRFTRAAAAMAAAASPTSVISQAEVEKIINGLKPYVMCLCTSENLQECESAVLAISRLWKESKGDLEVHSCLSEPTIVNGFVEILSASLNREVLRISIYILSELISSNENVGEILTSVDSDLDCLASLLKNGLAEAAVLIYQLRPTSSQLSIHELVPSIVQIIINKIEELDDDLQFIMDTKVAAIAILEQILVGGDENNKSINALSVISANGIPSLVKYLSICVGFLSELVKLNRRTLSNQVLQTIKDTGAFSSMHTFLVYLQMAPMENQPAIASLLLQLDLLVEPRKMSIYREEAIEVLIEALRRKEFSNSQSMAIDALTSLIGRITSSGDSYIEAWLLQIAGFDQPYNALMKLEHMKNNERDFMETMEEEKAISCWEKRVAFVLCNHEKGSIFKALEECLKSSSLEMAKSCLVIVTWLTYMLSSIPETGVKTIARKALLDEFINVLQSSKNMEEKILATLALKTFISDPDATRALGVYAKSIYKTLRKLKRNSMVVNDIMKALMKLPSVDATELWSCSELVELDSSSNGEVLSLIHLKGRVLSSHSDGTIKVWDVGKRVMRLIQEVREHTKAVTCLYASSSGDKLYSGSLDKTIRVWTVKPEEIHCIQVHDMKEAVHNLTANTKLVCYISQGSGVKVYDWSGTPKHINFNKYVKCLAMIGNKVYCGCSGYNIQEVDLCSYTSNTFYSGTRKLLGKQNIYSLQIHDGVLFAGGSLVDGTAGKVSAALDALIDLSGGKVNIHVLMALAAFASVFMGNALEGGLLLAMFNLAHIAEEYFTSRSMIDVKELKENHPEFALVLDMTEDRLPNTADLAYKRVPVHNVEVGSYVLVGAGESVPVDCEVFQGNATITIEHLTGEVKPLEIKVGDRIPGGARNLDGRIIVKATKTWNDSTLNKIVQLTEEARLNKPKLQRWLDQFGEQYSKVVVVLSVAIALIGPFLFKWPFFGTSACRGSVYRALGLMVAASPCALAVAPLAYATAISSCAKKGILLKGGHVLDALSSCHTVAFDKTGTLTTGKLAFKAIEPIYGHQAGNSNSNFTNCCIPNCEKEALAVAAAMEKGTTHPIGRAVVDHSVGKDLPSVSVESFEYFPGRGLIATLNSLELLQPERGDCKLLKASLGSVDFITSRCKSEGDSIKIKDAVSASSYGSEFVRAALSVNEKVTLIHLEDRPRPGVVDVITELQEQGKLRVMMLTGDHKSSAWRVANAVGISEVYCSLKPEDKLSHVKEISRDTAKSSGGGLIMVGEGINDAPALAAATIGIVLAQRASATAIAVADVLLLRDNISGVPFCIAKSRQTTSLVKQNVALALSCIVMAALPSVMGFLPLWLTLLKSRAFP</sequence>
<proteinExistence type="predicted"/>
<keyword evidence="16" id="KW-1185">Reference proteome</keyword>
<dbReference type="GO" id="GO:0019829">
    <property type="term" value="F:ATPase-coupled monoatomic cation transmembrane transporter activity"/>
    <property type="evidence" value="ECO:0007669"/>
    <property type="project" value="InterPro"/>
</dbReference>
<dbReference type="InterPro" id="IPR044492">
    <property type="entry name" value="P_typ_ATPase_HD_dom"/>
</dbReference>
<name>A0A803NF86_CANSA</name>
<dbReference type="InterPro" id="IPR013083">
    <property type="entry name" value="Znf_RING/FYVE/PHD"/>
</dbReference>
<dbReference type="InterPro" id="IPR011989">
    <property type="entry name" value="ARM-like"/>
</dbReference>
<evidence type="ECO:0000256" key="5">
    <source>
        <dbReference type="ARBA" id="ARBA00022679"/>
    </source>
</evidence>
<feature type="repeat" description="WD" evidence="11">
    <location>
        <begin position="1019"/>
        <end position="1053"/>
    </location>
</feature>
<dbReference type="NCBIfam" id="TIGR01494">
    <property type="entry name" value="ATPase_P-type"/>
    <property type="match status" value="2"/>
</dbReference>
<dbReference type="Pfam" id="PF00122">
    <property type="entry name" value="E1-E2_ATPase"/>
    <property type="match status" value="1"/>
</dbReference>
<reference evidence="15" key="2">
    <citation type="submission" date="2021-03" db="UniProtKB">
        <authorList>
            <consortium name="EnsemblPlants"/>
        </authorList>
    </citation>
    <scope>IDENTIFICATION</scope>
</reference>
<dbReference type="InterPro" id="IPR059000">
    <property type="entry name" value="ATPase_P-type_domA"/>
</dbReference>
<keyword evidence="8" id="KW-1278">Translocase</keyword>
<dbReference type="SFLD" id="SFLDF00027">
    <property type="entry name" value="p-type_atpase"/>
    <property type="match status" value="1"/>
</dbReference>
<dbReference type="GO" id="GO:0061630">
    <property type="term" value="F:ubiquitin protein ligase activity"/>
    <property type="evidence" value="ECO:0007669"/>
    <property type="project" value="UniProtKB-EC"/>
</dbReference>
<dbReference type="SUPFAM" id="SSF56784">
    <property type="entry name" value="HAD-like"/>
    <property type="match status" value="1"/>
</dbReference>
<evidence type="ECO:0000256" key="4">
    <source>
        <dbReference type="ARBA" id="ARBA00012483"/>
    </source>
</evidence>
<dbReference type="InterPro" id="IPR045210">
    <property type="entry name" value="RING-Ubox_PUB"/>
</dbReference>
<dbReference type="SUPFAM" id="SSF57850">
    <property type="entry name" value="RING/U-box"/>
    <property type="match status" value="1"/>
</dbReference>
<dbReference type="Gene3D" id="1.25.10.10">
    <property type="entry name" value="Leucine-rich Repeat Variant"/>
    <property type="match status" value="1"/>
</dbReference>
<dbReference type="PROSITE" id="PS50294">
    <property type="entry name" value="WD_REPEATS_REGION"/>
    <property type="match status" value="1"/>
</dbReference>
<feature type="compositionally biased region" description="Polar residues" evidence="12">
    <location>
        <begin position="331"/>
        <end position="346"/>
    </location>
</feature>
<evidence type="ECO:0000256" key="2">
    <source>
        <dbReference type="ARBA" id="ARBA00004370"/>
    </source>
</evidence>
<dbReference type="UniPathway" id="UPA00143"/>
<dbReference type="InterPro" id="IPR003613">
    <property type="entry name" value="Ubox_domain"/>
</dbReference>
<dbReference type="EC" id="2.3.2.27" evidence="4"/>
<dbReference type="InterPro" id="IPR015943">
    <property type="entry name" value="WD40/YVTN_repeat-like_dom_sf"/>
</dbReference>
<dbReference type="SUPFAM" id="SSF81665">
    <property type="entry name" value="Calcium ATPase, transmembrane domain M"/>
    <property type="match status" value="1"/>
</dbReference>
<dbReference type="InterPro" id="IPR036412">
    <property type="entry name" value="HAD-like_sf"/>
</dbReference>
<evidence type="ECO:0000256" key="11">
    <source>
        <dbReference type="PROSITE-ProRule" id="PRU00221"/>
    </source>
</evidence>
<feature type="transmembrane region" description="Helical" evidence="13">
    <location>
        <begin position="1373"/>
        <end position="1394"/>
    </location>
</feature>
<dbReference type="Gene3D" id="3.40.1110.10">
    <property type="entry name" value="Calcium-transporting ATPase, cytoplasmic domain N"/>
    <property type="match status" value="1"/>
</dbReference>
<dbReference type="Pfam" id="PF23568">
    <property type="entry name" value="ARM_LIN"/>
    <property type="match status" value="1"/>
</dbReference>
<dbReference type="GO" id="GO:0016567">
    <property type="term" value="P:protein ubiquitination"/>
    <property type="evidence" value="ECO:0007669"/>
    <property type="project" value="UniProtKB-UniPathway"/>
</dbReference>
<dbReference type="GO" id="GO:0016887">
    <property type="term" value="F:ATP hydrolysis activity"/>
    <property type="evidence" value="ECO:0007669"/>
    <property type="project" value="InterPro"/>
</dbReference>
<feature type="transmembrane region" description="Helical" evidence="13">
    <location>
        <begin position="1756"/>
        <end position="1779"/>
    </location>
</feature>
<dbReference type="SFLD" id="SFLDS00003">
    <property type="entry name" value="Haloacid_Dehalogenase"/>
    <property type="match status" value="1"/>
</dbReference>
<dbReference type="PANTHER" id="PTHR47446:SF3">
    <property type="entry name" value="RING-TYPE E3 UBIQUITIN TRANSFERASE"/>
    <property type="match status" value="1"/>
</dbReference>
<dbReference type="SFLD" id="SFLDG00002">
    <property type="entry name" value="C1.7:_P-type_atpase_like"/>
    <property type="match status" value="1"/>
</dbReference>
<keyword evidence="7" id="KW-0479">Metal-binding</keyword>
<dbReference type="InterPro" id="IPR001757">
    <property type="entry name" value="P_typ_ATPase"/>
</dbReference>
<comment type="pathway">
    <text evidence="3">Protein modification; protein ubiquitination.</text>
</comment>
<dbReference type="SMART" id="SM00504">
    <property type="entry name" value="Ubox"/>
    <property type="match status" value="1"/>
</dbReference>
<dbReference type="NCBIfam" id="TIGR01525">
    <property type="entry name" value="ATPase-IB_hvy"/>
    <property type="match status" value="1"/>
</dbReference>
<dbReference type="InterPro" id="IPR052858">
    <property type="entry name" value="E3_ubiquitin-ligase_LIN"/>
</dbReference>
<dbReference type="SUPFAM" id="SSF48371">
    <property type="entry name" value="ARM repeat"/>
    <property type="match status" value="1"/>
</dbReference>